<name>A0A4V6BI99_9BACT</name>
<evidence type="ECO:0000313" key="1">
    <source>
        <dbReference type="EMBL" id="TKT89493.1"/>
    </source>
</evidence>
<gene>
    <name evidence="1" type="ORF">FDK13_24430</name>
</gene>
<dbReference type="Proteomes" id="UP000304900">
    <property type="component" value="Unassembled WGS sequence"/>
</dbReference>
<comment type="caution">
    <text evidence="1">The sequence shown here is derived from an EMBL/GenBank/DDBJ whole genome shotgun (WGS) entry which is preliminary data.</text>
</comment>
<accession>A0A4V6BI99</accession>
<dbReference type="EMBL" id="SZVO01000012">
    <property type="protein sequence ID" value="TKT89493.1"/>
    <property type="molecule type" value="Genomic_DNA"/>
</dbReference>
<proteinExistence type="predicted"/>
<protein>
    <submittedName>
        <fullName evidence="1">Uncharacterized protein</fullName>
    </submittedName>
</protein>
<organism evidence="1 2">
    <name type="scientific">Dyadobacter frigoris</name>
    <dbReference type="NCBI Taxonomy" id="2576211"/>
    <lineage>
        <taxon>Bacteria</taxon>
        <taxon>Pseudomonadati</taxon>
        <taxon>Bacteroidota</taxon>
        <taxon>Cytophagia</taxon>
        <taxon>Cytophagales</taxon>
        <taxon>Spirosomataceae</taxon>
        <taxon>Dyadobacter</taxon>
    </lineage>
</organism>
<reference evidence="1 2" key="1">
    <citation type="submission" date="2019-05" db="EMBL/GenBank/DDBJ databases">
        <title>Dyadobacter AR-3-8 sp. nov., isolated from arctic soil.</title>
        <authorList>
            <person name="Chaudhary D.K."/>
        </authorList>
    </citation>
    <scope>NUCLEOTIDE SEQUENCE [LARGE SCALE GENOMIC DNA]</scope>
    <source>
        <strain evidence="1 2">AR-3-8</strain>
    </source>
</reference>
<sequence length="89" mass="10084">MPLFTDLITVVYGLSNQSADYIARTYDRHQIGPFLAKKIEDKEYQRTLDAPGFEFIEKLGDREHKTHAFVFRAGSDRAEVLSYSGNGIG</sequence>
<evidence type="ECO:0000313" key="2">
    <source>
        <dbReference type="Proteomes" id="UP000304900"/>
    </source>
</evidence>
<dbReference type="RefSeq" id="WP_137342630.1">
    <property type="nucleotide sequence ID" value="NZ_SZVO01000012.1"/>
</dbReference>
<keyword evidence="2" id="KW-1185">Reference proteome</keyword>
<dbReference type="AlphaFoldDB" id="A0A4V6BI99"/>